<reference evidence="2" key="1">
    <citation type="journal article" date="2023" name="Mol. Phylogenet. Evol.">
        <title>Genome-scale phylogeny and comparative genomics of the fungal order Sordariales.</title>
        <authorList>
            <person name="Hensen N."/>
            <person name="Bonometti L."/>
            <person name="Westerberg I."/>
            <person name="Brannstrom I.O."/>
            <person name="Guillou S."/>
            <person name="Cros-Aarteil S."/>
            <person name="Calhoun S."/>
            <person name="Haridas S."/>
            <person name="Kuo A."/>
            <person name="Mondo S."/>
            <person name="Pangilinan J."/>
            <person name="Riley R."/>
            <person name="LaButti K."/>
            <person name="Andreopoulos B."/>
            <person name="Lipzen A."/>
            <person name="Chen C."/>
            <person name="Yan M."/>
            <person name="Daum C."/>
            <person name="Ng V."/>
            <person name="Clum A."/>
            <person name="Steindorff A."/>
            <person name="Ohm R.A."/>
            <person name="Martin F."/>
            <person name="Silar P."/>
            <person name="Natvig D.O."/>
            <person name="Lalanne C."/>
            <person name="Gautier V."/>
            <person name="Ament-Velasquez S.L."/>
            <person name="Kruys A."/>
            <person name="Hutchinson M.I."/>
            <person name="Powell A.J."/>
            <person name="Barry K."/>
            <person name="Miller A.N."/>
            <person name="Grigoriev I.V."/>
            <person name="Debuchy R."/>
            <person name="Gladieux P."/>
            <person name="Hiltunen Thoren M."/>
            <person name="Johannesson H."/>
        </authorList>
    </citation>
    <scope>NUCLEOTIDE SEQUENCE</scope>
    <source>
        <strain evidence="2">CBS 314.62</strain>
    </source>
</reference>
<reference evidence="2" key="2">
    <citation type="submission" date="2023-06" db="EMBL/GenBank/DDBJ databases">
        <authorList>
            <consortium name="Lawrence Berkeley National Laboratory"/>
            <person name="Haridas S."/>
            <person name="Hensen N."/>
            <person name="Bonometti L."/>
            <person name="Westerberg I."/>
            <person name="Brannstrom I.O."/>
            <person name="Guillou S."/>
            <person name="Cros-Aarteil S."/>
            <person name="Calhoun S."/>
            <person name="Kuo A."/>
            <person name="Mondo S."/>
            <person name="Pangilinan J."/>
            <person name="Riley R."/>
            <person name="Labutti K."/>
            <person name="Andreopoulos B."/>
            <person name="Lipzen A."/>
            <person name="Chen C."/>
            <person name="Yanf M."/>
            <person name="Daum C."/>
            <person name="Ng V."/>
            <person name="Clum A."/>
            <person name="Steindorff A."/>
            <person name="Ohm R."/>
            <person name="Martin F."/>
            <person name="Silar P."/>
            <person name="Natvig D."/>
            <person name="Lalanne C."/>
            <person name="Gautier V."/>
            <person name="Ament-Velasquez S.L."/>
            <person name="Kruys A."/>
            <person name="Hutchinson M.I."/>
            <person name="Powell A.J."/>
            <person name="Barry K."/>
            <person name="Miller A.N."/>
            <person name="Grigoriev I.V."/>
            <person name="Debuchy R."/>
            <person name="Gladieux P."/>
            <person name="Thoren M.H."/>
            <person name="Johannesson H."/>
        </authorList>
    </citation>
    <scope>NUCLEOTIDE SEQUENCE</scope>
    <source>
        <strain evidence="2">CBS 314.62</strain>
    </source>
</reference>
<evidence type="ECO:0000313" key="3">
    <source>
        <dbReference type="Proteomes" id="UP001270362"/>
    </source>
</evidence>
<organism evidence="2 3">
    <name type="scientific">Podospora appendiculata</name>
    <dbReference type="NCBI Taxonomy" id="314037"/>
    <lineage>
        <taxon>Eukaryota</taxon>
        <taxon>Fungi</taxon>
        <taxon>Dikarya</taxon>
        <taxon>Ascomycota</taxon>
        <taxon>Pezizomycotina</taxon>
        <taxon>Sordariomycetes</taxon>
        <taxon>Sordariomycetidae</taxon>
        <taxon>Sordariales</taxon>
        <taxon>Podosporaceae</taxon>
        <taxon>Podospora</taxon>
    </lineage>
</organism>
<name>A0AAE0XES5_9PEZI</name>
<dbReference type="Proteomes" id="UP001270362">
    <property type="component" value="Unassembled WGS sequence"/>
</dbReference>
<dbReference type="AlphaFoldDB" id="A0AAE0XES5"/>
<dbReference type="EMBL" id="JAULSO010000001">
    <property type="protein sequence ID" value="KAK3692129.1"/>
    <property type="molecule type" value="Genomic_DNA"/>
</dbReference>
<protein>
    <submittedName>
        <fullName evidence="2">Uncharacterized protein</fullName>
    </submittedName>
</protein>
<sequence length="200" mass="22674">MQPVKKFTFPSMHVHRSSTHPILIPPRFVPSSPRTQKSQHLSPSARERALGNKVLYKIMKMLEKANAYNNRTRTLHSSSIPPPLMPISRHMCSAAKPPWVHPSVSRNFHLDYRLCRASRYVARGQSFKPHPLSRSCLSGIVAILPVCRLAPFNPPGIGEGLCMLETKRSRDATEPRSHLWLCFFPRPTLIIRPPDCVQVS</sequence>
<gene>
    <name evidence="2" type="ORF">B0T22DRAFT_4911</name>
</gene>
<keyword evidence="3" id="KW-1185">Reference proteome</keyword>
<accession>A0AAE0XES5</accession>
<feature type="region of interest" description="Disordered" evidence="1">
    <location>
        <begin position="23"/>
        <end position="46"/>
    </location>
</feature>
<evidence type="ECO:0000256" key="1">
    <source>
        <dbReference type="SAM" id="MobiDB-lite"/>
    </source>
</evidence>
<proteinExistence type="predicted"/>
<feature type="compositionally biased region" description="Polar residues" evidence="1">
    <location>
        <begin position="32"/>
        <end position="42"/>
    </location>
</feature>
<comment type="caution">
    <text evidence="2">The sequence shown here is derived from an EMBL/GenBank/DDBJ whole genome shotgun (WGS) entry which is preliminary data.</text>
</comment>
<evidence type="ECO:0000313" key="2">
    <source>
        <dbReference type="EMBL" id="KAK3692129.1"/>
    </source>
</evidence>